<keyword evidence="1" id="KW-1133">Transmembrane helix</keyword>
<feature type="signal peptide" evidence="2">
    <location>
        <begin position="1"/>
        <end position="27"/>
    </location>
</feature>
<reference evidence="3 4" key="1">
    <citation type="submission" date="2020-03" db="EMBL/GenBank/DDBJ databases">
        <title>Genomic Encyclopedia of Type Strains, Phase III (KMG-III): the genomes of soil and plant-associated and newly described type strains.</title>
        <authorList>
            <person name="Whitman W."/>
        </authorList>
    </citation>
    <scope>NUCLEOTIDE SEQUENCE [LARGE SCALE GENOMIC DNA]</scope>
    <source>
        <strain evidence="3 4">CECT 8804</strain>
    </source>
</reference>
<evidence type="ECO:0000313" key="3">
    <source>
        <dbReference type="EMBL" id="NIJ08844.1"/>
    </source>
</evidence>
<gene>
    <name evidence="3" type="ORF">FHS31_002468</name>
</gene>
<accession>A0ABX0TTK1</accession>
<evidence type="ECO:0008006" key="5">
    <source>
        <dbReference type="Google" id="ProtNLM"/>
    </source>
</evidence>
<dbReference type="Proteomes" id="UP000727456">
    <property type="component" value="Unassembled WGS sequence"/>
</dbReference>
<evidence type="ECO:0000313" key="4">
    <source>
        <dbReference type="Proteomes" id="UP000727456"/>
    </source>
</evidence>
<dbReference type="EMBL" id="JAAOZC010000006">
    <property type="protein sequence ID" value="NIJ08844.1"/>
    <property type="molecule type" value="Genomic_DNA"/>
</dbReference>
<dbReference type="RefSeq" id="WP_167073892.1">
    <property type="nucleotide sequence ID" value="NZ_JAAOZC010000006.1"/>
</dbReference>
<feature type="transmembrane region" description="Helical" evidence="1">
    <location>
        <begin position="48"/>
        <end position="67"/>
    </location>
</feature>
<feature type="chain" id="PRO_5046678511" description="Sulfur globule protein" evidence="2">
    <location>
        <begin position="28"/>
        <end position="115"/>
    </location>
</feature>
<keyword evidence="1" id="KW-0472">Membrane</keyword>
<proteinExistence type="predicted"/>
<keyword evidence="4" id="KW-1185">Reference proteome</keyword>
<keyword evidence="1" id="KW-0812">Transmembrane</keyword>
<organism evidence="3 4">
    <name type="scientific">Sphingomonas vulcanisoli</name>
    <dbReference type="NCBI Taxonomy" id="1658060"/>
    <lineage>
        <taxon>Bacteria</taxon>
        <taxon>Pseudomonadati</taxon>
        <taxon>Pseudomonadota</taxon>
        <taxon>Alphaproteobacteria</taxon>
        <taxon>Sphingomonadales</taxon>
        <taxon>Sphingomonadaceae</taxon>
        <taxon>Sphingomonas</taxon>
    </lineage>
</organism>
<sequence>MRKFITSALAGLALASSAIGVAAPADAQRFHGGGGYRGGWHGGYRGGWGGGAVAAGIIGLGVGAAIASRPYYGGYKGYAPGYYYDDPYAYGYGECRTDWRWDGYRGRYFPVRYCY</sequence>
<name>A0ABX0TTK1_9SPHN</name>
<evidence type="ECO:0000256" key="2">
    <source>
        <dbReference type="SAM" id="SignalP"/>
    </source>
</evidence>
<protein>
    <recommendedName>
        <fullName evidence="5">Sulfur globule protein</fullName>
    </recommendedName>
</protein>
<evidence type="ECO:0000256" key="1">
    <source>
        <dbReference type="SAM" id="Phobius"/>
    </source>
</evidence>
<comment type="caution">
    <text evidence="3">The sequence shown here is derived from an EMBL/GenBank/DDBJ whole genome shotgun (WGS) entry which is preliminary data.</text>
</comment>
<keyword evidence="2" id="KW-0732">Signal</keyword>